<dbReference type="InterPro" id="IPR008969">
    <property type="entry name" value="CarboxyPept-like_regulatory"/>
</dbReference>
<dbReference type="InterPro" id="IPR037066">
    <property type="entry name" value="Plug_dom_sf"/>
</dbReference>
<keyword evidence="2" id="KW-1185">Reference proteome</keyword>
<sequence length="853" mass="96359">MPVTSAVVSIIAKNGAGIAFIKTDQKGFFTSTVPNDTLSIKITALGYQKLILPIPKNTSEPLTIILKKTVHTLKEINITTQKKISLASDTLMYNVKAFKDQNDRVIADLIGRLPGIQIDENGAISYNGRSISKVYIDGDNLMDGKYRLATNNIPVNAVEQVQVIERDQPIKALNGYVVTNNVSLNLKLTDSARTTTINTGHVGFGNKVYSAELNNLVFKKMAKSIANLKANNTGQDLLSENADIGTSFNNEVNLKTARPYLSIDGATQPALSDKYYLMNNDNAGNINTLFKFKSDWGLRLNLSSLQLKRKYHYSNFVNYFLPNADTVAYQEMQDNTHKLNQWQIQAQIEKNSSSVYLKSITKLDLPKWNRDGNSVQNGLGFSQNQPSSYLSLSNETSVVKALGAGQILQYNSVVQYYKMDESLKILPGVQQELVNDGADYLKLDQQVHAKSTFVNQSVTYKTKFKQLILSSSAGASFERNKLNSNLYKTDSANNTGVAGNRFKNDVDFDHVSLFGKASLIYLLPKGSLSIETSPSYDCIIYTSPEKSQATKHKYFLINPIIEFRKNMGKYSDLNFRYAQQTEFGQINEIYPGAILVNYRQFNFNETPLPKTDANSFILRYSYRKPLKMLFYSIYLNYNSTKQNFINSYIIDKGLTKSTAIDFRNKTDNYAINGSLSKYLFFVETTLWVNANLGLQKGSSFYNNEITPFDTYNVALSITARKKIFNTATISITGEMAKFINYQNTLQNASVKNETNTRKLKAGWQHNLNSQISYTLSYAFTSYQQSLQQAVRNGFPDLQVKYAPIKWKSCFEFQCTNLANQNLYKQINSNSNQLSVFQIPLRERTFLLKYLFTF</sequence>
<organism evidence="1 2">
    <name type="scientific">Chitinophaga polysaccharea</name>
    <dbReference type="NCBI Taxonomy" id="1293035"/>
    <lineage>
        <taxon>Bacteria</taxon>
        <taxon>Pseudomonadati</taxon>
        <taxon>Bacteroidota</taxon>
        <taxon>Chitinophagia</taxon>
        <taxon>Chitinophagales</taxon>
        <taxon>Chitinophagaceae</taxon>
        <taxon>Chitinophaga</taxon>
    </lineage>
</organism>
<accession>A0A561PQM2</accession>
<comment type="caution">
    <text evidence="1">The sequence shown here is derived from an EMBL/GenBank/DDBJ whole genome shotgun (WGS) entry which is preliminary data.</text>
</comment>
<dbReference type="SUPFAM" id="SSF56935">
    <property type="entry name" value="Porins"/>
    <property type="match status" value="1"/>
</dbReference>
<gene>
    <name evidence="1" type="ORF">FHW36_10465</name>
</gene>
<dbReference type="AlphaFoldDB" id="A0A561PQM2"/>
<evidence type="ECO:0000313" key="1">
    <source>
        <dbReference type="EMBL" id="TWF40383.1"/>
    </source>
</evidence>
<evidence type="ECO:0000313" key="2">
    <source>
        <dbReference type="Proteomes" id="UP000320811"/>
    </source>
</evidence>
<dbReference type="Proteomes" id="UP000320811">
    <property type="component" value="Unassembled WGS sequence"/>
</dbReference>
<dbReference type="SUPFAM" id="SSF49464">
    <property type="entry name" value="Carboxypeptidase regulatory domain-like"/>
    <property type="match status" value="1"/>
</dbReference>
<reference evidence="1 2" key="1">
    <citation type="submission" date="2019-06" db="EMBL/GenBank/DDBJ databases">
        <title>Sorghum-associated microbial communities from plants grown in Nebraska, USA.</title>
        <authorList>
            <person name="Schachtman D."/>
        </authorList>
    </citation>
    <scope>NUCLEOTIDE SEQUENCE [LARGE SCALE GENOMIC DNA]</scope>
    <source>
        <strain evidence="1 2">1209</strain>
    </source>
</reference>
<name>A0A561PQM2_9BACT</name>
<evidence type="ECO:0008006" key="3">
    <source>
        <dbReference type="Google" id="ProtNLM"/>
    </source>
</evidence>
<dbReference type="EMBL" id="VIWO01000004">
    <property type="protein sequence ID" value="TWF40383.1"/>
    <property type="molecule type" value="Genomic_DNA"/>
</dbReference>
<dbReference type="Gene3D" id="2.170.130.10">
    <property type="entry name" value="TonB-dependent receptor, plug domain"/>
    <property type="match status" value="1"/>
</dbReference>
<dbReference type="OrthoDB" id="603275at2"/>
<protein>
    <recommendedName>
        <fullName evidence="3">Outer membrane receptor protein involved in Fe transport</fullName>
    </recommendedName>
</protein>
<proteinExistence type="predicted"/>